<evidence type="ECO:0000256" key="1">
    <source>
        <dbReference type="ARBA" id="ARBA00022679"/>
    </source>
</evidence>
<dbReference type="InterPro" id="IPR036117">
    <property type="entry name" value="DhaL_dom_sf"/>
</dbReference>
<dbReference type="GO" id="GO:0047324">
    <property type="term" value="F:phosphoenolpyruvate-glycerone phosphotransferase activity"/>
    <property type="evidence" value="ECO:0007669"/>
    <property type="project" value="UniProtKB-EC"/>
</dbReference>
<dbReference type="PROSITE" id="PS51480">
    <property type="entry name" value="DHAL"/>
    <property type="match status" value="1"/>
</dbReference>
<dbReference type="InterPro" id="IPR012737">
    <property type="entry name" value="DhaK_L_YcgS"/>
</dbReference>
<evidence type="ECO:0000313" key="5">
    <source>
        <dbReference type="Proteomes" id="UP001325248"/>
    </source>
</evidence>
<reference evidence="4" key="1">
    <citation type="submission" date="2023-10" db="EMBL/GenBank/DDBJ databases">
        <title>Genome sequence of Blautia coccoides DSM 935.</title>
        <authorList>
            <person name="Boeer T."/>
            <person name="Bengelsdorf F.R."/>
            <person name="Daniel R."/>
            <person name="Poehlein A."/>
        </authorList>
    </citation>
    <scope>NUCLEOTIDE SEQUENCE [LARGE SCALE GENOMIC DNA]</scope>
    <source>
        <strain evidence="4">DSM 935</strain>
    </source>
</reference>
<dbReference type="Pfam" id="PF02734">
    <property type="entry name" value="Dak2"/>
    <property type="match status" value="1"/>
</dbReference>
<name>A0ABZ0U679_9FIRM</name>
<accession>A0ABZ0U679</accession>
<dbReference type="SUPFAM" id="SSF101473">
    <property type="entry name" value="DhaL-like"/>
    <property type="match status" value="1"/>
</dbReference>
<keyword evidence="2 4" id="KW-0418">Kinase</keyword>
<dbReference type="SMART" id="SM01120">
    <property type="entry name" value="Dak2"/>
    <property type="match status" value="1"/>
</dbReference>
<evidence type="ECO:0000259" key="3">
    <source>
        <dbReference type="PROSITE" id="PS51480"/>
    </source>
</evidence>
<sequence>MKNQLSTEDIRQMMLRLSDHMISAEVMLTNLDSAIGDGDLGMTMVIGFTEIKQRILGQDYDSISELLFSCADAFSPKAASTFATLLITMMKAAGKEAESFTFIDTLKASRIFDAAVASVQKRGKAQPGDKTLLDALVPAADSLRHSAESGLLLPEAAVKAQESASAGAENTINMKARTGRSGYLGDRTIGQKDPGAAAIVLILQSFTSYIV</sequence>
<evidence type="ECO:0000313" key="4">
    <source>
        <dbReference type="EMBL" id="WPX72108.1"/>
    </source>
</evidence>
<dbReference type="EMBL" id="CP136422">
    <property type="protein sequence ID" value="WPX72108.1"/>
    <property type="molecule type" value="Genomic_DNA"/>
</dbReference>
<keyword evidence="5" id="KW-1185">Reference proteome</keyword>
<dbReference type="EC" id="2.7.1.121" evidence="4"/>
<proteinExistence type="predicted"/>
<dbReference type="PANTHER" id="PTHR28629:SF4">
    <property type="entry name" value="TRIOKINASE_FMN CYCLASE"/>
    <property type="match status" value="1"/>
</dbReference>
<dbReference type="NCBIfam" id="TIGR02365">
    <property type="entry name" value="dha_L_ycgS"/>
    <property type="match status" value="1"/>
</dbReference>
<organism evidence="4 5">
    <name type="scientific">Blautia producta</name>
    <dbReference type="NCBI Taxonomy" id="33035"/>
    <lineage>
        <taxon>Bacteria</taxon>
        <taxon>Bacillati</taxon>
        <taxon>Bacillota</taxon>
        <taxon>Clostridia</taxon>
        <taxon>Lachnospirales</taxon>
        <taxon>Lachnospiraceae</taxon>
        <taxon>Blautia</taxon>
    </lineage>
</organism>
<feature type="domain" description="DhaL" evidence="3">
    <location>
        <begin position="8"/>
        <end position="208"/>
    </location>
</feature>
<protein>
    <submittedName>
        <fullName evidence="4">PEP-dependent dihydroxyacetone kinase, ADP-binding subunit DhaL</fullName>
        <ecNumber evidence="4">2.7.1.121</ecNumber>
    </submittedName>
</protein>
<dbReference type="InterPro" id="IPR004007">
    <property type="entry name" value="DhaL_dom"/>
</dbReference>
<dbReference type="Proteomes" id="UP001325248">
    <property type="component" value="Chromosome"/>
</dbReference>
<keyword evidence="1 4" id="KW-0808">Transferase</keyword>
<dbReference type="Gene3D" id="1.25.40.340">
    <property type="match status" value="1"/>
</dbReference>
<evidence type="ECO:0000256" key="2">
    <source>
        <dbReference type="ARBA" id="ARBA00022777"/>
    </source>
</evidence>
<dbReference type="InterPro" id="IPR050861">
    <property type="entry name" value="Dihydroxyacetone_Kinase"/>
</dbReference>
<dbReference type="PANTHER" id="PTHR28629">
    <property type="entry name" value="TRIOKINASE/FMN CYCLASE"/>
    <property type="match status" value="1"/>
</dbReference>
<gene>
    <name evidence="4" type="primary">dhaL_1</name>
    <name evidence="4" type="ORF">BLCOC_04320</name>
</gene>